<organism evidence="2 3">
    <name type="scientific">Oryza meyeriana var. granulata</name>
    <dbReference type="NCBI Taxonomy" id="110450"/>
    <lineage>
        <taxon>Eukaryota</taxon>
        <taxon>Viridiplantae</taxon>
        <taxon>Streptophyta</taxon>
        <taxon>Embryophyta</taxon>
        <taxon>Tracheophyta</taxon>
        <taxon>Spermatophyta</taxon>
        <taxon>Magnoliopsida</taxon>
        <taxon>Liliopsida</taxon>
        <taxon>Poales</taxon>
        <taxon>Poaceae</taxon>
        <taxon>BOP clade</taxon>
        <taxon>Oryzoideae</taxon>
        <taxon>Oryzeae</taxon>
        <taxon>Oryzinae</taxon>
        <taxon>Oryza</taxon>
        <taxon>Oryza meyeriana</taxon>
    </lineage>
</organism>
<keyword evidence="3" id="KW-1185">Reference proteome</keyword>
<gene>
    <name evidence="2" type="ORF">E2562_024188</name>
</gene>
<sequence length="113" mass="12772">MRHQWLATPTNAVAPRRLRSADGPTGHGADARRHLLESDARALQLLITVGPTQRHATTPGPGSQCTVHQERRHSRRRRTQQRSPEGRNHGENIKATHAKLWTIPPQLHLTRRS</sequence>
<accession>A0A6G1BYF7</accession>
<protein>
    <submittedName>
        <fullName evidence="2">Uncharacterized protein</fullName>
    </submittedName>
</protein>
<name>A0A6G1BYF7_9ORYZ</name>
<dbReference type="Proteomes" id="UP000479710">
    <property type="component" value="Unassembled WGS sequence"/>
</dbReference>
<dbReference type="AlphaFoldDB" id="A0A6G1BYF7"/>
<feature type="compositionally biased region" description="Basic residues" evidence="1">
    <location>
        <begin position="70"/>
        <end position="80"/>
    </location>
</feature>
<reference evidence="2 3" key="1">
    <citation type="submission" date="2019-11" db="EMBL/GenBank/DDBJ databases">
        <title>Whole genome sequence of Oryza granulata.</title>
        <authorList>
            <person name="Li W."/>
        </authorList>
    </citation>
    <scope>NUCLEOTIDE SEQUENCE [LARGE SCALE GENOMIC DNA]</scope>
    <source>
        <strain evidence="3">cv. Menghai</strain>
        <tissue evidence="2">Leaf</tissue>
    </source>
</reference>
<evidence type="ECO:0000256" key="1">
    <source>
        <dbReference type="SAM" id="MobiDB-lite"/>
    </source>
</evidence>
<feature type="region of interest" description="Disordered" evidence="1">
    <location>
        <begin position="51"/>
        <end position="113"/>
    </location>
</feature>
<evidence type="ECO:0000313" key="2">
    <source>
        <dbReference type="EMBL" id="KAF0893365.1"/>
    </source>
</evidence>
<evidence type="ECO:0000313" key="3">
    <source>
        <dbReference type="Proteomes" id="UP000479710"/>
    </source>
</evidence>
<comment type="caution">
    <text evidence="2">The sequence shown here is derived from an EMBL/GenBank/DDBJ whole genome shotgun (WGS) entry which is preliminary data.</text>
</comment>
<feature type="region of interest" description="Disordered" evidence="1">
    <location>
        <begin position="1"/>
        <end position="33"/>
    </location>
</feature>
<feature type="compositionally biased region" description="Basic and acidic residues" evidence="1">
    <location>
        <begin position="84"/>
        <end position="94"/>
    </location>
</feature>
<feature type="compositionally biased region" description="Polar residues" evidence="1">
    <location>
        <begin position="51"/>
        <end position="67"/>
    </location>
</feature>
<proteinExistence type="predicted"/>
<dbReference type="EMBL" id="SPHZ02000011">
    <property type="protein sequence ID" value="KAF0893365.1"/>
    <property type="molecule type" value="Genomic_DNA"/>
</dbReference>